<evidence type="ECO:0000313" key="2">
    <source>
        <dbReference type="Proteomes" id="UP000308886"/>
    </source>
</evidence>
<accession>A0AC61QMA7</accession>
<sequence>MGYWYLFVLSLFYMTMPLYALNKGNRWWLDMVLAVGIEVVFYIGWMRDDTFADTLCLLNAASFYPFFIMGYMVRKYNMMDWLRKQNWIFTLSLLTFIVLFAFEPKNHAMHTLSWRLIQPITGILICLYFFEKRENESSLLESQLSFIGKHTLDVYVLHYFIVFSINLKVIGLWLKETDNALLATTLAIVITVPVTYCSVYAGKFIRKSKFVNEIVFGDIFRKK</sequence>
<dbReference type="Proteomes" id="UP000308886">
    <property type="component" value="Unassembled WGS sequence"/>
</dbReference>
<dbReference type="EMBL" id="SRZC01000027">
    <property type="protein sequence ID" value="TGX80319.1"/>
    <property type="molecule type" value="Genomic_DNA"/>
</dbReference>
<proteinExistence type="predicted"/>
<keyword evidence="2" id="KW-1185">Reference proteome</keyword>
<evidence type="ECO:0000313" key="1">
    <source>
        <dbReference type="EMBL" id="TGX80319.1"/>
    </source>
</evidence>
<organism evidence="1 2">
    <name type="scientific">Palleniella muris</name>
    <dbReference type="NCBI Taxonomy" id="3038145"/>
    <lineage>
        <taxon>Bacteria</taxon>
        <taxon>Pseudomonadati</taxon>
        <taxon>Bacteroidota</taxon>
        <taxon>Bacteroidia</taxon>
        <taxon>Bacteroidales</taxon>
        <taxon>Prevotellaceae</taxon>
        <taxon>Palleniella</taxon>
    </lineage>
</organism>
<protein>
    <submittedName>
        <fullName evidence="1">Uncharacterized protein</fullName>
    </submittedName>
</protein>
<gene>
    <name evidence="1" type="ORF">E5358_13250</name>
</gene>
<name>A0AC61QMA7_9BACT</name>
<comment type="caution">
    <text evidence="1">The sequence shown here is derived from an EMBL/GenBank/DDBJ whole genome shotgun (WGS) entry which is preliminary data.</text>
</comment>
<reference evidence="1" key="1">
    <citation type="submission" date="2019-04" db="EMBL/GenBank/DDBJ databases">
        <title>Microbes associate with the intestines of laboratory mice.</title>
        <authorList>
            <person name="Navarre W."/>
            <person name="Wong E."/>
            <person name="Huang K."/>
            <person name="Tropini C."/>
            <person name="Ng K."/>
            <person name="Yu B."/>
        </authorList>
    </citation>
    <scope>NUCLEOTIDE SEQUENCE</scope>
    <source>
        <strain evidence="1">NM73_A23</strain>
    </source>
</reference>